<evidence type="ECO:0000313" key="3">
    <source>
        <dbReference type="Proteomes" id="UP000308133"/>
    </source>
</evidence>
<feature type="transmembrane region" description="Helical" evidence="1">
    <location>
        <begin position="130"/>
        <end position="150"/>
    </location>
</feature>
<feature type="transmembrane region" description="Helical" evidence="1">
    <location>
        <begin position="89"/>
        <end position="109"/>
    </location>
</feature>
<organism evidence="2 3">
    <name type="scientific">Elsinoe australis</name>
    <dbReference type="NCBI Taxonomy" id="40998"/>
    <lineage>
        <taxon>Eukaryota</taxon>
        <taxon>Fungi</taxon>
        <taxon>Dikarya</taxon>
        <taxon>Ascomycota</taxon>
        <taxon>Pezizomycotina</taxon>
        <taxon>Dothideomycetes</taxon>
        <taxon>Dothideomycetidae</taxon>
        <taxon>Myriangiales</taxon>
        <taxon>Elsinoaceae</taxon>
        <taxon>Elsinoe</taxon>
    </lineage>
</organism>
<dbReference type="PANTHER" id="PTHR39605:SF1">
    <property type="entry name" value="MAJOR FACILITATOR SUPERFAMILY (MFS) PROFILE DOMAIN-CONTAINING PROTEIN"/>
    <property type="match status" value="1"/>
</dbReference>
<dbReference type="EMBL" id="PTQR01000012">
    <property type="protein sequence ID" value="TKX26669.1"/>
    <property type="molecule type" value="Genomic_DNA"/>
</dbReference>
<feature type="transmembrane region" description="Helical" evidence="1">
    <location>
        <begin position="162"/>
        <end position="180"/>
    </location>
</feature>
<evidence type="ECO:0000256" key="1">
    <source>
        <dbReference type="SAM" id="Phobius"/>
    </source>
</evidence>
<keyword evidence="1" id="KW-1133">Transmembrane helix</keyword>
<dbReference type="PANTHER" id="PTHR39605">
    <property type="entry name" value="MAJOR FACILITATOR SUPERFAMILY (MFS) PROFILE DOMAIN-CONTAINING PROTEIN"/>
    <property type="match status" value="1"/>
</dbReference>
<protein>
    <submittedName>
        <fullName evidence="2">Uncharacterized protein</fullName>
    </submittedName>
</protein>
<comment type="caution">
    <text evidence="2">The sequence shown here is derived from an EMBL/GenBank/DDBJ whole genome shotgun (WGS) entry which is preliminary data.</text>
</comment>
<evidence type="ECO:0000313" key="2">
    <source>
        <dbReference type="EMBL" id="TKX26669.1"/>
    </source>
</evidence>
<proteinExistence type="predicted"/>
<keyword evidence="1" id="KW-0812">Transmembrane</keyword>
<dbReference type="Proteomes" id="UP000308133">
    <property type="component" value="Unassembled WGS sequence"/>
</dbReference>
<reference evidence="2 3" key="1">
    <citation type="submission" date="2018-02" db="EMBL/GenBank/DDBJ databases">
        <title>Draft genome sequences of Elsinoe sp., causing black scab on jojoba.</title>
        <authorList>
            <person name="Stodart B."/>
            <person name="Jeffress S."/>
            <person name="Ash G."/>
            <person name="Arun Chinnappa K."/>
        </authorList>
    </citation>
    <scope>NUCLEOTIDE SEQUENCE [LARGE SCALE GENOMIC DNA]</scope>
    <source>
        <strain evidence="2 3">Hillstone_2</strain>
    </source>
</reference>
<dbReference type="AlphaFoldDB" id="A0A4U7B6Q1"/>
<name>A0A4U7B6Q1_9PEZI</name>
<accession>A0A4U7B6Q1</accession>
<gene>
    <name evidence="2" type="ORF">C1H76_1201</name>
</gene>
<keyword evidence="1" id="KW-0472">Membrane</keyword>
<sequence>MPILDVCTFHYMNLQPLLLVNGSVLSSKQNGTDVIQLFHAYVFGSAFWYTTRAACRIYDPEMVIGWFRPPAQRNLAPNDLEIYNIRTDAWGLLTIALMLVVVSGAVPIPGISNGKSRAQHENGLQPYAKAAILADVFHHIMTGIGAWNHYAKDTHYNTSMGVGVWGCSGLALLGLLTLVAPPKISGLNTNGTNRVKTN</sequence>